<name>H1DHP0_9BACT</name>
<sequence>MTVLSNKIYESIRLIRKMEKVALQYSPFGYHVAFSGGKDSQTILELCKMAGVKFRAFFYKTSVDPPELLKFIRTNYPEVIWLKPERTMFQLILDKKILPLRNCRFCCEILKERRGLNELTIIGVRKEESYRRAKRQEFTMECKYGADKLLLSIILEWTTREVFEFLRKRGIEICSLYSVFKRIGCIGCPMNNKAQRRELMMYPLHRKAYINTIIKLRKVGRYLDFSDAEDVLNWWCSGKSKKVYLAEKKQLRLWDNNSELAA</sequence>
<accession>H1DHP0</accession>
<dbReference type="HOGENOM" id="CLU_060327_0_0_10"/>
<gene>
    <name evidence="2" type="ORF">HMPREF9449_01776</name>
</gene>
<dbReference type="eggNOG" id="COG0175">
    <property type="taxonomic scope" value="Bacteria"/>
</dbReference>
<dbReference type="EMBL" id="ADMC01000023">
    <property type="protein sequence ID" value="EHP47169.1"/>
    <property type="molecule type" value="Genomic_DNA"/>
</dbReference>
<dbReference type="PANTHER" id="PTHR43196">
    <property type="entry name" value="SULFATE ADENYLYLTRANSFERASE SUBUNIT 2"/>
    <property type="match status" value="1"/>
</dbReference>
<dbReference type="Pfam" id="PF01507">
    <property type="entry name" value="PAPS_reduct"/>
    <property type="match status" value="1"/>
</dbReference>
<dbReference type="InterPro" id="IPR050128">
    <property type="entry name" value="Sulfate_adenylyltrnsfr_sub2"/>
</dbReference>
<evidence type="ECO:0000313" key="3">
    <source>
        <dbReference type="Proteomes" id="UP000004892"/>
    </source>
</evidence>
<dbReference type="PANTHER" id="PTHR43196:SF2">
    <property type="entry name" value="PHOSPHOADENOSINE PHOSPHOSULFATE REDUCTASE"/>
    <property type="match status" value="1"/>
</dbReference>
<dbReference type="PATRIC" id="fig|742817.3.peg.1890"/>
<comment type="caution">
    <text evidence="2">The sequence shown here is derived from an EMBL/GenBank/DDBJ whole genome shotgun (WGS) entry which is preliminary data.</text>
</comment>
<dbReference type="STRING" id="742817.HMPREF9449_01776"/>
<protein>
    <recommendedName>
        <fullName evidence="1">Phosphoadenosine phosphosulphate reductase domain-containing protein</fullName>
    </recommendedName>
</protein>
<keyword evidence="3" id="KW-1185">Reference proteome</keyword>
<evidence type="ECO:0000313" key="2">
    <source>
        <dbReference type="EMBL" id="EHP47169.1"/>
    </source>
</evidence>
<dbReference type="AlphaFoldDB" id="H1DHP0"/>
<evidence type="ECO:0000259" key="1">
    <source>
        <dbReference type="Pfam" id="PF01507"/>
    </source>
</evidence>
<reference evidence="2 3" key="1">
    <citation type="submission" date="2012-01" db="EMBL/GenBank/DDBJ databases">
        <title>The Genome Sequence of Odoribacter laneus YIT 12061.</title>
        <authorList>
            <consortium name="The Broad Institute Genome Sequencing Platform"/>
            <person name="Earl A."/>
            <person name="Ward D."/>
            <person name="Feldgarden M."/>
            <person name="Gevers D."/>
            <person name="Morotomi M."/>
            <person name="Young S.K."/>
            <person name="Zeng Q."/>
            <person name="Gargeya S."/>
            <person name="Fitzgerald M."/>
            <person name="Haas B."/>
            <person name="Abouelleil A."/>
            <person name="Alvarado L."/>
            <person name="Arachchi H.M."/>
            <person name="Berlin A."/>
            <person name="Chapman S.B."/>
            <person name="Gearin G."/>
            <person name="Goldberg J."/>
            <person name="Griggs A."/>
            <person name="Gujja S."/>
            <person name="Hansen M."/>
            <person name="Heiman D."/>
            <person name="Howarth C."/>
            <person name="Larimer J."/>
            <person name="Lui A."/>
            <person name="MacDonald P.J.P."/>
            <person name="McCowen C."/>
            <person name="Montmayeur A."/>
            <person name="Murphy C."/>
            <person name="Neiman D."/>
            <person name="Pearson M."/>
            <person name="Priest M."/>
            <person name="Roberts A."/>
            <person name="Saif S."/>
            <person name="Shea T."/>
            <person name="Sisk P."/>
            <person name="Stolte C."/>
            <person name="Sykes S."/>
            <person name="Wortman J."/>
            <person name="Nusbaum C."/>
            <person name="Birren B."/>
        </authorList>
    </citation>
    <scope>NUCLEOTIDE SEQUENCE [LARGE SCALE GENOMIC DNA]</scope>
    <source>
        <strain evidence="2 3">YIT 12061</strain>
    </source>
</reference>
<dbReference type="Gene3D" id="3.40.50.620">
    <property type="entry name" value="HUPs"/>
    <property type="match status" value="1"/>
</dbReference>
<dbReference type="GO" id="GO:0003824">
    <property type="term" value="F:catalytic activity"/>
    <property type="evidence" value="ECO:0007669"/>
    <property type="project" value="InterPro"/>
</dbReference>
<organism evidence="2 3">
    <name type="scientific">Odoribacter laneus YIT 12061</name>
    <dbReference type="NCBI Taxonomy" id="742817"/>
    <lineage>
        <taxon>Bacteria</taxon>
        <taxon>Pseudomonadati</taxon>
        <taxon>Bacteroidota</taxon>
        <taxon>Bacteroidia</taxon>
        <taxon>Bacteroidales</taxon>
        <taxon>Odoribacteraceae</taxon>
        <taxon>Odoribacter</taxon>
    </lineage>
</organism>
<dbReference type="InterPro" id="IPR014729">
    <property type="entry name" value="Rossmann-like_a/b/a_fold"/>
</dbReference>
<feature type="domain" description="Phosphoadenosine phosphosulphate reductase" evidence="1">
    <location>
        <begin position="31"/>
        <end position="189"/>
    </location>
</feature>
<dbReference type="SUPFAM" id="SSF52402">
    <property type="entry name" value="Adenine nucleotide alpha hydrolases-like"/>
    <property type="match status" value="1"/>
</dbReference>
<dbReference type="InterPro" id="IPR002500">
    <property type="entry name" value="PAPS_reduct_dom"/>
</dbReference>
<proteinExistence type="predicted"/>
<dbReference type="Proteomes" id="UP000004892">
    <property type="component" value="Unassembled WGS sequence"/>
</dbReference>